<organism evidence="1 2">
    <name type="scientific">Auriscalpium vulgare</name>
    <dbReference type="NCBI Taxonomy" id="40419"/>
    <lineage>
        <taxon>Eukaryota</taxon>
        <taxon>Fungi</taxon>
        <taxon>Dikarya</taxon>
        <taxon>Basidiomycota</taxon>
        <taxon>Agaricomycotina</taxon>
        <taxon>Agaricomycetes</taxon>
        <taxon>Russulales</taxon>
        <taxon>Auriscalpiaceae</taxon>
        <taxon>Auriscalpium</taxon>
    </lineage>
</organism>
<protein>
    <submittedName>
        <fullName evidence="1">Uncharacterized protein</fullName>
    </submittedName>
</protein>
<gene>
    <name evidence="1" type="ORF">FA95DRAFT_1607512</name>
</gene>
<proteinExistence type="predicted"/>
<reference evidence="1" key="2">
    <citation type="journal article" date="2022" name="New Phytol.">
        <title>Evolutionary transition to the ectomycorrhizal habit in the genomes of a hyperdiverse lineage of mushroom-forming fungi.</title>
        <authorList>
            <person name="Looney B."/>
            <person name="Miyauchi S."/>
            <person name="Morin E."/>
            <person name="Drula E."/>
            <person name="Courty P.E."/>
            <person name="Kohler A."/>
            <person name="Kuo A."/>
            <person name="LaButti K."/>
            <person name="Pangilinan J."/>
            <person name="Lipzen A."/>
            <person name="Riley R."/>
            <person name="Andreopoulos W."/>
            <person name="He G."/>
            <person name="Johnson J."/>
            <person name="Nolan M."/>
            <person name="Tritt A."/>
            <person name="Barry K.W."/>
            <person name="Grigoriev I.V."/>
            <person name="Nagy L.G."/>
            <person name="Hibbett D."/>
            <person name="Henrissat B."/>
            <person name="Matheny P.B."/>
            <person name="Labbe J."/>
            <person name="Martin F.M."/>
        </authorList>
    </citation>
    <scope>NUCLEOTIDE SEQUENCE</scope>
    <source>
        <strain evidence="1">FP105234-sp</strain>
    </source>
</reference>
<accession>A0ACB8RP14</accession>
<sequence>MSLTHCLPHAVSPDAALHLPQLTLLSLTDEVGVCITLYRSLRLSPTVTLHLSLWVDREDSFGEIFTALSENLHPDHCSFTKMEVNITVEDNWQEAGAVNDDDLYHDIHIAAWRDGFPQDGPSHLAVHVRMPGDLPTGPPGAVQRFVHELPIRHGALRNVQVSTEVEWSASDWIDLLGAAHELRELGANAEAAEDLYAILETELAASFDSASSTLPVPCLYWPRLEVLELRDIDLTLIPLFDDFPNQLDCRLDESNEDLLSCLGIRKARGAPIKTIRLHKCDTDSHMEAALGHIVPNVVIET</sequence>
<evidence type="ECO:0000313" key="2">
    <source>
        <dbReference type="Proteomes" id="UP000814033"/>
    </source>
</evidence>
<name>A0ACB8RP14_9AGAM</name>
<keyword evidence="2" id="KW-1185">Reference proteome</keyword>
<comment type="caution">
    <text evidence="1">The sequence shown here is derived from an EMBL/GenBank/DDBJ whole genome shotgun (WGS) entry which is preliminary data.</text>
</comment>
<evidence type="ECO:0000313" key="1">
    <source>
        <dbReference type="EMBL" id="KAI0045657.1"/>
    </source>
</evidence>
<dbReference type="EMBL" id="MU275945">
    <property type="protein sequence ID" value="KAI0045657.1"/>
    <property type="molecule type" value="Genomic_DNA"/>
</dbReference>
<dbReference type="Proteomes" id="UP000814033">
    <property type="component" value="Unassembled WGS sequence"/>
</dbReference>
<reference evidence="1" key="1">
    <citation type="submission" date="2021-02" db="EMBL/GenBank/DDBJ databases">
        <authorList>
            <consortium name="DOE Joint Genome Institute"/>
            <person name="Ahrendt S."/>
            <person name="Looney B.P."/>
            <person name="Miyauchi S."/>
            <person name="Morin E."/>
            <person name="Drula E."/>
            <person name="Courty P.E."/>
            <person name="Chicoki N."/>
            <person name="Fauchery L."/>
            <person name="Kohler A."/>
            <person name="Kuo A."/>
            <person name="Labutti K."/>
            <person name="Pangilinan J."/>
            <person name="Lipzen A."/>
            <person name="Riley R."/>
            <person name="Andreopoulos W."/>
            <person name="He G."/>
            <person name="Johnson J."/>
            <person name="Barry K.W."/>
            <person name="Grigoriev I.V."/>
            <person name="Nagy L."/>
            <person name="Hibbett D."/>
            <person name="Henrissat B."/>
            <person name="Matheny P.B."/>
            <person name="Labbe J."/>
            <person name="Martin F."/>
        </authorList>
    </citation>
    <scope>NUCLEOTIDE SEQUENCE</scope>
    <source>
        <strain evidence="1">FP105234-sp</strain>
    </source>
</reference>